<dbReference type="InterPro" id="IPR038770">
    <property type="entry name" value="Na+/solute_symporter_sf"/>
</dbReference>
<feature type="transmembrane region" description="Helical" evidence="7">
    <location>
        <begin position="86"/>
        <end position="107"/>
    </location>
</feature>
<gene>
    <name evidence="9" type="ORF">SAMN05421679_107152</name>
</gene>
<evidence type="ECO:0000259" key="8">
    <source>
        <dbReference type="Pfam" id="PF00999"/>
    </source>
</evidence>
<feature type="transmembrane region" description="Helical" evidence="7">
    <location>
        <begin position="54"/>
        <end position="74"/>
    </location>
</feature>
<sequence length="390" mass="43460">MHGLLSAICILCLTTLGIMLLLKKLNQPYLIAYIIAGIILGPYVSGVFTKPDEIEIIGEIGILLLMFFLGMEINVPNNRSLLIKPVIAQSIKILLSIICALAIGYMTELSLNSMILIAVLFIFNSTAVVSEFLKKHNTLKTTFGIMILNMLIFQDLLLAPVLTILKVWDNKNFDFLQITLPILVCIAIFLLLRRVRNIQEIRLPGFFHTLESDHDLQVFSGLIICLGFGLFAETVGLSGALGSFIAGVVVGRVKSFNWLEHSLMPFKVFFTTLFFVSIGLRLDLSYLYFNIKTVLLGTFFVLASNSVMSAIIFRLLKYNWKDSWYGGALLSQTGEFGILALSVAYKTGIIEYSLYKTGLGITCLSLLFSTIWIAILKGIIEKRSLISQKN</sequence>
<dbReference type="PANTHER" id="PTHR42751:SF3">
    <property type="entry name" value="SODIUM_GLUTAMATE SYMPORTER"/>
    <property type="match status" value="1"/>
</dbReference>
<dbReference type="RefSeq" id="WP_283417553.1">
    <property type="nucleotide sequence ID" value="NZ_FXUO01000007.1"/>
</dbReference>
<keyword evidence="6 7" id="KW-0472">Membrane</keyword>
<evidence type="ECO:0000313" key="10">
    <source>
        <dbReference type="Proteomes" id="UP001158050"/>
    </source>
</evidence>
<feature type="transmembrane region" description="Helical" evidence="7">
    <location>
        <begin position="113"/>
        <end position="133"/>
    </location>
</feature>
<proteinExistence type="inferred from homology"/>
<organism evidence="9 10">
    <name type="scientific">Epilithonimonas pallida</name>
    <dbReference type="NCBI Taxonomy" id="373671"/>
    <lineage>
        <taxon>Bacteria</taxon>
        <taxon>Pseudomonadati</taxon>
        <taxon>Bacteroidota</taxon>
        <taxon>Flavobacteriia</taxon>
        <taxon>Flavobacteriales</taxon>
        <taxon>Weeksellaceae</taxon>
        <taxon>Chryseobacterium group</taxon>
        <taxon>Epilithonimonas</taxon>
    </lineage>
</organism>
<evidence type="ECO:0000256" key="6">
    <source>
        <dbReference type="ARBA" id="ARBA00023136"/>
    </source>
</evidence>
<feature type="transmembrane region" description="Helical" evidence="7">
    <location>
        <begin position="295"/>
        <end position="316"/>
    </location>
</feature>
<accession>A0ABY1R563</accession>
<evidence type="ECO:0000256" key="5">
    <source>
        <dbReference type="ARBA" id="ARBA00022989"/>
    </source>
</evidence>
<feature type="transmembrane region" description="Helical" evidence="7">
    <location>
        <begin position="145"/>
        <end position="163"/>
    </location>
</feature>
<feature type="transmembrane region" description="Helical" evidence="7">
    <location>
        <begin position="29"/>
        <end position="48"/>
    </location>
</feature>
<name>A0ABY1R563_9FLAO</name>
<dbReference type="InterPro" id="IPR006153">
    <property type="entry name" value="Cation/H_exchanger_TM"/>
</dbReference>
<comment type="similarity">
    <text evidence="2">Belongs to the monovalent cation:proton antiporter 2 (CPA2) transporter (TC 2.A.37) family.</text>
</comment>
<evidence type="ECO:0000313" key="9">
    <source>
        <dbReference type="EMBL" id="SMP95484.1"/>
    </source>
</evidence>
<feature type="transmembrane region" description="Helical" evidence="7">
    <location>
        <begin position="268"/>
        <end position="289"/>
    </location>
</feature>
<reference evidence="9 10" key="1">
    <citation type="submission" date="2017-05" db="EMBL/GenBank/DDBJ databases">
        <authorList>
            <person name="Varghese N."/>
            <person name="Submissions S."/>
        </authorList>
    </citation>
    <scope>NUCLEOTIDE SEQUENCE [LARGE SCALE GENOMIC DNA]</scope>
    <source>
        <strain evidence="9 10">DSM 18015</strain>
    </source>
</reference>
<evidence type="ECO:0000256" key="4">
    <source>
        <dbReference type="ARBA" id="ARBA00022692"/>
    </source>
</evidence>
<comment type="subcellular location">
    <subcellularLocation>
        <location evidence="1">Membrane</location>
        <topology evidence="1">Multi-pass membrane protein</topology>
    </subcellularLocation>
</comment>
<dbReference type="Pfam" id="PF00999">
    <property type="entry name" value="Na_H_Exchanger"/>
    <property type="match status" value="1"/>
</dbReference>
<evidence type="ECO:0000256" key="3">
    <source>
        <dbReference type="ARBA" id="ARBA00022448"/>
    </source>
</evidence>
<feature type="transmembrane region" description="Helical" evidence="7">
    <location>
        <begin position="357"/>
        <end position="380"/>
    </location>
</feature>
<evidence type="ECO:0000256" key="7">
    <source>
        <dbReference type="SAM" id="Phobius"/>
    </source>
</evidence>
<dbReference type="Proteomes" id="UP001158050">
    <property type="component" value="Unassembled WGS sequence"/>
</dbReference>
<feature type="transmembrane region" description="Helical" evidence="7">
    <location>
        <begin position="175"/>
        <end position="195"/>
    </location>
</feature>
<protein>
    <submittedName>
        <fullName evidence="9">Transporter, CPA2 family</fullName>
    </submittedName>
</protein>
<comment type="caution">
    <text evidence="9">The sequence shown here is derived from an EMBL/GenBank/DDBJ whole genome shotgun (WGS) entry which is preliminary data.</text>
</comment>
<keyword evidence="3" id="KW-0813">Transport</keyword>
<keyword evidence="4 7" id="KW-0812">Transmembrane</keyword>
<dbReference type="EMBL" id="FXUO01000007">
    <property type="protein sequence ID" value="SMP95484.1"/>
    <property type="molecule type" value="Genomic_DNA"/>
</dbReference>
<keyword evidence="10" id="KW-1185">Reference proteome</keyword>
<evidence type="ECO:0000256" key="1">
    <source>
        <dbReference type="ARBA" id="ARBA00004141"/>
    </source>
</evidence>
<feature type="transmembrane region" description="Helical" evidence="7">
    <location>
        <begin position="5"/>
        <end position="22"/>
    </location>
</feature>
<dbReference type="Gene3D" id="1.20.1530.20">
    <property type="match status" value="1"/>
</dbReference>
<dbReference type="PANTHER" id="PTHR42751">
    <property type="entry name" value="SODIUM/HYDROGEN EXCHANGER FAMILY/TRKA DOMAIN PROTEIN"/>
    <property type="match status" value="1"/>
</dbReference>
<keyword evidence="5 7" id="KW-1133">Transmembrane helix</keyword>
<feature type="domain" description="Cation/H+ exchanger transmembrane" evidence="8">
    <location>
        <begin position="14"/>
        <end position="375"/>
    </location>
</feature>
<evidence type="ECO:0000256" key="2">
    <source>
        <dbReference type="ARBA" id="ARBA00005551"/>
    </source>
</evidence>